<gene>
    <name evidence="3" type="ORF">JWS04_31925</name>
</gene>
<sequence length="303" mass="32418">MAKWTAADIPDQHGRTAVVTGTGGLGLETALALARAGCDVTIAGRNPQKGAHAVSHIEHAVPGATVRFGKLDLADLSSVASFAQQMEDEKQSLDLLVNNAGVMVPPKRQETSDGFELQLGTNYLGHFALTARLKSLLAKGRDARVVTLSSLAANGGHFDFDDINAEKNYRPLAAYSQSKLACLLFALELDSRSRAAGWGFSSMAAHPGIARTDLVHNTLGRRSVAGLARTLFWFLLQPVSQGALPQLYAATSSHAEGGGYYGPDGLRETRGHPHPARVPPQALDSVARRKLWEISERMTQVAF</sequence>
<dbReference type="NCBIfam" id="NF004513">
    <property type="entry name" value="PRK05854.1"/>
    <property type="match status" value="1"/>
</dbReference>
<proteinExistence type="predicted"/>
<evidence type="ECO:0000256" key="2">
    <source>
        <dbReference type="SAM" id="MobiDB-lite"/>
    </source>
</evidence>
<comment type="caution">
    <text evidence="3">The sequence shown here is derived from an EMBL/GenBank/DDBJ whole genome shotgun (WGS) entry which is preliminary data.</text>
</comment>
<accession>A0ABS4A5B2</accession>
<reference evidence="3 4" key="1">
    <citation type="submission" date="2021-03" db="EMBL/GenBank/DDBJ databases">
        <title>Genome Sequence of Bradyrhizobium vignae strain ISRA400.</title>
        <authorList>
            <person name="Tisa L.S."/>
            <person name="Svistoonoff S."/>
            <person name="Hocher V."/>
            <person name="Fall S."/>
            <person name="Zaiya A."/>
            <person name="Naing D."/>
            <person name="Niang N."/>
            <person name="Diouf A."/>
            <person name="Dasylva M.C."/>
            <person name="Toure O."/>
            <person name="Gueye M."/>
            <person name="Gully D."/>
            <person name="Tisseyre P."/>
            <person name="Simpson S."/>
            <person name="Morris K."/>
            <person name="Thomas W.K."/>
        </authorList>
    </citation>
    <scope>NUCLEOTIDE SEQUENCE [LARGE SCALE GENOMIC DNA]</scope>
    <source>
        <strain evidence="3 4">ISRA400</strain>
    </source>
</reference>
<feature type="region of interest" description="Disordered" evidence="2">
    <location>
        <begin position="259"/>
        <end position="280"/>
    </location>
</feature>
<dbReference type="InterPro" id="IPR002347">
    <property type="entry name" value="SDR_fam"/>
</dbReference>
<evidence type="ECO:0000256" key="1">
    <source>
        <dbReference type="ARBA" id="ARBA00023002"/>
    </source>
</evidence>
<dbReference type="Gene3D" id="3.40.50.720">
    <property type="entry name" value="NAD(P)-binding Rossmann-like Domain"/>
    <property type="match status" value="1"/>
</dbReference>
<organism evidence="3 4">
    <name type="scientific">Bradyrhizobium vignae</name>
    <dbReference type="NCBI Taxonomy" id="1549949"/>
    <lineage>
        <taxon>Bacteria</taxon>
        <taxon>Pseudomonadati</taxon>
        <taxon>Pseudomonadota</taxon>
        <taxon>Alphaproteobacteria</taxon>
        <taxon>Hyphomicrobiales</taxon>
        <taxon>Nitrobacteraceae</taxon>
        <taxon>Bradyrhizobium</taxon>
    </lineage>
</organism>
<keyword evidence="4" id="KW-1185">Reference proteome</keyword>
<keyword evidence="1" id="KW-0560">Oxidoreductase</keyword>
<protein>
    <submittedName>
        <fullName evidence="3">SDR family oxidoreductase</fullName>
    </submittedName>
</protein>
<dbReference type="PANTHER" id="PTHR43157:SF31">
    <property type="entry name" value="PHOSPHATIDYLINOSITOL-GLYCAN BIOSYNTHESIS CLASS F PROTEIN"/>
    <property type="match status" value="1"/>
</dbReference>
<name>A0ABS4A5B2_9BRAD</name>
<dbReference type="InterPro" id="IPR036291">
    <property type="entry name" value="NAD(P)-bd_dom_sf"/>
</dbReference>
<evidence type="ECO:0000313" key="4">
    <source>
        <dbReference type="Proteomes" id="UP000669317"/>
    </source>
</evidence>
<dbReference type="Proteomes" id="UP000669317">
    <property type="component" value="Unassembled WGS sequence"/>
</dbReference>
<dbReference type="EMBL" id="JAGIKT010000089">
    <property type="protein sequence ID" value="MBP0115594.1"/>
    <property type="molecule type" value="Genomic_DNA"/>
</dbReference>
<dbReference type="CDD" id="cd05327">
    <property type="entry name" value="retinol-DH_like_SDR_c_like"/>
    <property type="match status" value="1"/>
</dbReference>
<dbReference type="NCBIfam" id="NF004846">
    <property type="entry name" value="PRK06197.1"/>
    <property type="match status" value="1"/>
</dbReference>
<evidence type="ECO:0000313" key="3">
    <source>
        <dbReference type="EMBL" id="MBP0115594.1"/>
    </source>
</evidence>
<dbReference type="PANTHER" id="PTHR43157">
    <property type="entry name" value="PHOSPHATIDYLINOSITOL-GLYCAN BIOSYNTHESIS CLASS F PROTEIN-RELATED"/>
    <property type="match status" value="1"/>
</dbReference>
<dbReference type="SUPFAM" id="SSF51735">
    <property type="entry name" value="NAD(P)-binding Rossmann-fold domains"/>
    <property type="match status" value="1"/>
</dbReference>
<dbReference type="Pfam" id="PF00106">
    <property type="entry name" value="adh_short"/>
    <property type="match status" value="1"/>
</dbReference>
<dbReference type="RefSeq" id="WP_129146448.1">
    <property type="nucleotide sequence ID" value="NZ_JAGIKT010000089.1"/>
</dbReference>
<dbReference type="PRINTS" id="PR00081">
    <property type="entry name" value="GDHRDH"/>
</dbReference>